<gene>
    <name evidence="1" type="ORF">IPP58_13110</name>
</gene>
<dbReference type="EMBL" id="JADKIO010000009">
    <property type="protein sequence ID" value="MBK9797409.1"/>
    <property type="molecule type" value="Genomic_DNA"/>
</dbReference>
<protein>
    <submittedName>
        <fullName evidence="1">Uncharacterized protein</fullName>
    </submittedName>
</protein>
<sequence length="299" mass="32879">MSKPLSRLLRQEQFAFLARNHTDWSGHLQRVRAFLGEGLQAADPSRPVLILGAGAGLEVPWALAPPRTTGWDGDPWSRTWTALRHGCWPPWVFADLTGGLSDLEAMARRAVMEPWSGRRRDRETARKRLAGLLPSLQPDPEPLRAWIERHRPGTILAANVMGQFGVVAQRLVETRFGGPLGDPDAEGADPLVEAMEAWTGLAITAFLGALRDSGADLWLVHDRAVVFGAGPLDLGPWEQDWTRQLGGCSGLEAGDPLAGLDVPTLLGVETEALARKERWLWPVAPEQRHLVEALAFCRR</sequence>
<comment type="caution">
    <text evidence="1">The sequence shown here is derived from an EMBL/GenBank/DDBJ whole genome shotgun (WGS) entry which is preliminary data.</text>
</comment>
<dbReference type="AlphaFoldDB" id="A0A9D7SGT6"/>
<organism evidence="1 2">
    <name type="scientific">Candidatus Geothrix skivensis</name>
    <dbReference type="NCBI Taxonomy" id="2954439"/>
    <lineage>
        <taxon>Bacteria</taxon>
        <taxon>Pseudomonadati</taxon>
        <taxon>Acidobacteriota</taxon>
        <taxon>Holophagae</taxon>
        <taxon>Holophagales</taxon>
        <taxon>Holophagaceae</taxon>
        <taxon>Geothrix</taxon>
    </lineage>
</organism>
<reference evidence="1" key="1">
    <citation type="submission" date="2020-10" db="EMBL/GenBank/DDBJ databases">
        <title>Connecting structure to function with the recovery of over 1000 high-quality activated sludge metagenome-assembled genomes encoding full-length rRNA genes using long-read sequencing.</title>
        <authorList>
            <person name="Singleton C.M."/>
            <person name="Petriglieri F."/>
            <person name="Kristensen J.M."/>
            <person name="Kirkegaard R.H."/>
            <person name="Michaelsen T.Y."/>
            <person name="Andersen M.H."/>
            <person name="Karst S.M."/>
            <person name="Dueholm M.S."/>
            <person name="Nielsen P.H."/>
            <person name="Albertsen M."/>
        </authorList>
    </citation>
    <scope>NUCLEOTIDE SEQUENCE</scope>
    <source>
        <strain evidence="1">Skiv_18-Q3-R9-52_MAXAC.067</strain>
    </source>
</reference>
<dbReference type="Proteomes" id="UP000886657">
    <property type="component" value="Unassembled WGS sequence"/>
</dbReference>
<accession>A0A9D7SGT6</accession>
<name>A0A9D7SGT6_9BACT</name>
<proteinExistence type="predicted"/>
<evidence type="ECO:0000313" key="2">
    <source>
        <dbReference type="Proteomes" id="UP000886657"/>
    </source>
</evidence>
<evidence type="ECO:0000313" key="1">
    <source>
        <dbReference type="EMBL" id="MBK9797409.1"/>
    </source>
</evidence>